<evidence type="ECO:0008006" key="4">
    <source>
        <dbReference type="Google" id="ProtNLM"/>
    </source>
</evidence>
<accession>A0A1V1PCN6</accession>
<name>A0A1V1PCN6_9BACT</name>
<sequence>MHSIKVNHKNIAQKGNKMKPPSTSQLSPVKLNLDSTFTFECRKDLECFTSCCRDINIILTPYDIIRMKNRLNLSSDEFLAIYTSPQLLEKTDLPVITLKMLEDDDNKCPFVRDDGCLIYSDRPVTCRYYPLGSGTLAHKDDADDQQGFYFFINEPHCKGFEENCSWSVREWRKDQDAAAFDEINSGWYDLMVMKRSFPPNIHLTEKAKHLFFIASYNIDKFKRFVFESDFIKLHNIDEQTAEDMHGDEVKLLQFGQEWLKWALFKKGEFSVNEEMAASRKH</sequence>
<dbReference type="PANTHER" id="PTHR35866:SF1">
    <property type="entry name" value="YKGJ FAMILY CYSTEINE CLUSTER PROTEIN"/>
    <property type="match status" value="1"/>
</dbReference>
<reference evidence="3" key="1">
    <citation type="submission" date="2012-11" db="EMBL/GenBank/DDBJ databases">
        <authorList>
            <person name="Lucero-Rivera Y.E."/>
            <person name="Tovar-Ramirez D."/>
        </authorList>
    </citation>
    <scope>NUCLEOTIDE SEQUENCE [LARGE SCALE GENOMIC DNA]</scope>
    <source>
        <strain evidence="3">Araruama</strain>
    </source>
</reference>
<organism evidence="2 3">
    <name type="scientific">Candidatus Magnetoglobus multicellularis str. Araruama</name>
    <dbReference type="NCBI Taxonomy" id="890399"/>
    <lineage>
        <taxon>Bacteria</taxon>
        <taxon>Pseudomonadati</taxon>
        <taxon>Thermodesulfobacteriota</taxon>
        <taxon>Desulfobacteria</taxon>
        <taxon>Desulfobacterales</taxon>
        <taxon>Desulfobacteraceae</taxon>
        <taxon>Candidatus Magnetoglobus</taxon>
    </lineage>
</organism>
<protein>
    <recommendedName>
        <fullName evidence="4">Fe-S oxidoreductase</fullName>
    </recommendedName>
</protein>
<dbReference type="AlphaFoldDB" id="A0A1V1PCN6"/>
<evidence type="ECO:0000313" key="3">
    <source>
        <dbReference type="Proteomes" id="UP000189670"/>
    </source>
</evidence>
<dbReference type="PANTHER" id="PTHR35866">
    <property type="entry name" value="PUTATIVE-RELATED"/>
    <property type="match status" value="1"/>
</dbReference>
<evidence type="ECO:0000313" key="2">
    <source>
        <dbReference type="EMBL" id="ETR72534.1"/>
    </source>
</evidence>
<dbReference type="Proteomes" id="UP000189670">
    <property type="component" value="Unassembled WGS sequence"/>
</dbReference>
<comment type="caution">
    <text evidence="2">The sequence shown here is derived from an EMBL/GenBank/DDBJ whole genome shotgun (WGS) entry which is preliminary data.</text>
</comment>
<proteinExistence type="predicted"/>
<dbReference type="InterPro" id="IPR005358">
    <property type="entry name" value="Puta_zinc/iron-chelating_dom"/>
</dbReference>
<dbReference type="Pfam" id="PF03692">
    <property type="entry name" value="CxxCxxCC"/>
    <property type="match status" value="1"/>
</dbReference>
<gene>
    <name evidence="2" type="ORF">OMM_01640</name>
</gene>
<dbReference type="EMBL" id="ATBP01000138">
    <property type="protein sequence ID" value="ETR72534.1"/>
    <property type="molecule type" value="Genomic_DNA"/>
</dbReference>
<evidence type="ECO:0000256" key="1">
    <source>
        <dbReference type="SAM" id="MobiDB-lite"/>
    </source>
</evidence>
<feature type="region of interest" description="Disordered" evidence="1">
    <location>
        <begin position="1"/>
        <end position="26"/>
    </location>
</feature>